<dbReference type="OrthoDB" id="4050897at2759"/>
<evidence type="ECO:0000256" key="1">
    <source>
        <dbReference type="SAM" id="MobiDB-lite"/>
    </source>
</evidence>
<evidence type="ECO:0000313" key="3">
    <source>
        <dbReference type="Proteomes" id="UP000501346"/>
    </source>
</evidence>
<feature type="region of interest" description="Disordered" evidence="1">
    <location>
        <begin position="1"/>
        <end position="23"/>
    </location>
</feature>
<organism evidence="2 3">
    <name type="scientific">Saccharomyces pastorianus</name>
    <name type="common">Lager yeast</name>
    <name type="synonym">Saccharomyces cerevisiae x Saccharomyces eubayanus</name>
    <dbReference type="NCBI Taxonomy" id="27292"/>
    <lineage>
        <taxon>Eukaryota</taxon>
        <taxon>Fungi</taxon>
        <taxon>Dikarya</taxon>
        <taxon>Ascomycota</taxon>
        <taxon>Saccharomycotina</taxon>
        <taxon>Saccharomycetes</taxon>
        <taxon>Saccharomycetales</taxon>
        <taxon>Saccharomycetaceae</taxon>
        <taxon>Saccharomyces</taxon>
    </lineage>
</organism>
<proteinExistence type="predicted"/>
<evidence type="ECO:0000313" key="2">
    <source>
        <dbReference type="EMBL" id="QID79214.1"/>
    </source>
</evidence>
<gene>
    <name evidence="2" type="ORF">GRS66_001458</name>
</gene>
<reference evidence="2 3" key="1">
    <citation type="journal article" date="2019" name="BMC Genomics">
        <title>Chromosome level assembly and comparative genome analysis confirm lager-brewing yeasts originated from a single hybridization.</title>
        <authorList>
            <person name="Salazar A.N."/>
            <person name="Gorter de Vries A.R."/>
            <person name="van den Broek M."/>
            <person name="Brouwers N."/>
            <person name="de la Torre Cortes P."/>
            <person name="Kuijpers N.G.A."/>
            <person name="Daran J.G."/>
            <person name="Abeel T."/>
        </authorList>
    </citation>
    <scope>NUCLEOTIDE SEQUENCE [LARGE SCALE GENOMIC DNA]</scope>
    <source>
        <strain evidence="2 3">CBS 1483</strain>
    </source>
</reference>
<accession>A0A6C1DSP4</accession>
<keyword evidence="3" id="KW-1185">Reference proteome</keyword>
<dbReference type="EMBL" id="CP048986">
    <property type="protein sequence ID" value="QID79214.1"/>
    <property type="molecule type" value="Genomic_DNA"/>
</dbReference>
<protein>
    <submittedName>
        <fullName evidence="2">Uncharacterized protein</fullName>
    </submittedName>
</protein>
<feature type="compositionally biased region" description="Basic and acidic residues" evidence="1">
    <location>
        <begin position="1"/>
        <end position="20"/>
    </location>
</feature>
<dbReference type="AlphaFoldDB" id="A0A6C1DSP4"/>
<dbReference type="Proteomes" id="UP000501346">
    <property type="component" value="Chromosome ScV"/>
</dbReference>
<sequence length="114" mass="13020">MGLSRWHDMNSRPAEEKSEEMQQDAHYYALAASDSLNASVSNEYGNQVMNSFWKVGIDYPYVDDEAIRNRDVENNLPSLKQSVYNANEPNATSSAFSTASYAHETFDFRNLKLR</sequence>
<name>A0A6C1DSP4_SACPS</name>